<dbReference type="Proteomes" id="UP000663853">
    <property type="component" value="Unassembled WGS sequence"/>
</dbReference>
<dbReference type="InterPro" id="IPR015255">
    <property type="entry name" value="Vitellinogen_open_b-sht"/>
</dbReference>
<dbReference type="InterPro" id="IPR015817">
    <property type="entry name" value="Vitellinogen_open_b-sht_sub1"/>
</dbReference>
<accession>A0A8H3HQA0</accession>
<feature type="signal peptide" evidence="1">
    <location>
        <begin position="1"/>
        <end position="19"/>
    </location>
</feature>
<sequence>MLFTTLFACYTLILAGVAAVPIPQQTPRQVPQRVPQPRLLVTSNHPESDVGFKTIDISLDANSMNSGFSTEANIIFSQDSYIPRMLSGNLTIQAYGRSYNLFEVGLNREDFVDIFTRMMRAARSPIQPTS</sequence>
<dbReference type="SUPFAM" id="SSF56968">
    <property type="entry name" value="Lipovitellin-phosvitin complex, beta-sheet shell regions"/>
    <property type="match status" value="1"/>
</dbReference>
<keyword evidence="1" id="KW-0732">Signal</keyword>
<feature type="chain" id="PRO_5034930526" description="Vitellinogen open beta-sheet domain-containing protein" evidence="1">
    <location>
        <begin position="20"/>
        <end position="130"/>
    </location>
</feature>
<evidence type="ECO:0000259" key="2">
    <source>
        <dbReference type="Pfam" id="PF09172"/>
    </source>
</evidence>
<dbReference type="Gene3D" id="2.20.50.20">
    <property type="entry name" value="Lipovitellin. Chain A, domain 3"/>
    <property type="match status" value="1"/>
</dbReference>
<dbReference type="InterPro" id="IPR015819">
    <property type="entry name" value="Lipid_transp_b-sht_shell"/>
</dbReference>
<evidence type="ECO:0000313" key="4">
    <source>
        <dbReference type="Proteomes" id="UP000663853"/>
    </source>
</evidence>
<feature type="domain" description="Vitellinogen open beta-sheet" evidence="2">
    <location>
        <begin position="55"/>
        <end position="118"/>
    </location>
</feature>
<dbReference type="GO" id="GO:0005319">
    <property type="term" value="F:lipid transporter activity"/>
    <property type="evidence" value="ECO:0007669"/>
    <property type="project" value="InterPro"/>
</dbReference>
<protein>
    <recommendedName>
        <fullName evidence="2">Vitellinogen open beta-sheet domain-containing protein</fullName>
    </recommendedName>
</protein>
<evidence type="ECO:0000256" key="1">
    <source>
        <dbReference type="SAM" id="SignalP"/>
    </source>
</evidence>
<name>A0A8H3HQA0_9AGAM</name>
<proteinExistence type="predicted"/>
<reference evidence="3" key="1">
    <citation type="submission" date="2021-01" db="EMBL/GenBank/DDBJ databases">
        <authorList>
            <person name="Kaushik A."/>
        </authorList>
    </citation>
    <scope>NUCLEOTIDE SEQUENCE</scope>
    <source>
        <strain evidence="3">AG6-10EEA</strain>
    </source>
</reference>
<dbReference type="Pfam" id="PF09172">
    <property type="entry name" value="Vit_open_b-sht"/>
    <property type="match status" value="1"/>
</dbReference>
<gene>
    <name evidence="3" type="ORF">RDB_LOCUS183734</name>
</gene>
<dbReference type="AlphaFoldDB" id="A0A8H3HQA0"/>
<comment type="caution">
    <text evidence="3">The sequence shown here is derived from an EMBL/GenBank/DDBJ whole genome shotgun (WGS) entry which is preliminary data.</text>
</comment>
<evidence type="ECO:0000313" key="3">
    <source>
        <dbReference type="EMBL" id="CAE6537368.1"/>
    </source>
</evidence>
<organism evidence="3 4">
    <name type="scientific">Rhizoctonia solani</name>
    <dbReference type="NCBI Taxonomy" id="456999"/>
    <lineage>
        <taxon>Eukaryota</taxon>
        <taxon>Fungi</taxon>
        <taxon>Dikarya</taxon>
        <taxon>Basidiomycota</taxon>
        <taxon>Agaricomycotina</taxon>
        <taxon>Agaricomycetes</taxon>
        <taxon>Cantharellales</taxon>
        <taxon>Ceratobasidiaceae</taxon>
        <taxon>Rhizoctonia</taxon>
    </lineage>
</organism>
<dbReference type="EMBL" id="CAJMXA010004219">
    <property type="protein sequence ID" value="CAE6537368.1"/>
    <property type="molecule type" value="Genomic_DNA"/>
</dbReference>